<dbReference type="EMBL" id="JANLCJ010000555">
    <property type="protein sequence ID" value="MCS5737270.1"/>
    <property type="molecule type" value="Genomic_DNA"/>
</dbReference>
<evidence type="ECO:0000313" key="2">
    <source>
        <dbReference type="Proteomes" id="UP001165586"/>
    </source>
</evidence>
<dbReference type="Proteomes" id="UP001165586">
    <property type="component" value="Unassembled WGS sequence"/>
</dbReference>
<feature type="non-terminal residue" evidence="1">
    <location>
        <position position="201"/>
    </location>
</feature>
<feature type="non-terminal residue" evidence="1">
    <location>
        <position position="1"/>
    </location>
</feature>
<evidence type="ECO:0000313" key="1">
    <source>
        <dbReference type="EMBL" id="MCS5737270.1"/>
    </source>
</evidence>
<organism evidence="1 2">
    <name type="scientific">Herbiconiux daphne</name>
    <dbReference type="NCBI Taxonomy" id="2970914"/>
    <lineage>
        <taxon>Bacteria</taxon>
        <taxon>Bacillati</taxon>
        <taxon>Actinomycetota</taxon>
        <taxon>Actinomycetes</taxon>
        <taxon>Micrococcales</taxon>
        <taxon>Microbacteriaceae</taxon>
        <taxon>Herbiconiux</taxon>
    </lineage>
</organism>
<keyword evidence="2" id="KW-1185">Reference proteome</keyword>
<name>A0ABT2HBE5_9MICO</name>
<accession>A0ABT2HBE5</accession>
<reference evidence="1" key="1">
    <citation type="submission" date="2022-08" db="EMBL/GenBank/DDBJ databases">
        <authorList>
            <person name="Deng Y."/>
            <person name="Han X.-F."/>
            <person name="Zhang Y.-Q."/>
        </authorList>
    </citation>
    <scope>NUCLEOTIDE SEQUENCE</scope>
    <source>
        <strain evidence="1">CPCC 203386</strain>
    </source>
</reference>
<dbReference type="RefSeq" id="WP_259543618.1">
    <property type="nucleotide sequence ID" value="NZ_JANLCJ010000555.1"/>
</dbReference>
<comment type="caution">
    <text evidence="1">The sequence shown here is derived from an EMBL/GenBank/DDBJ whole genome shotgun (WGS) entry which is preliminary data.</text>
</comment>
<gene>
    <name evidence="1" type="ORF">N1032_26425</name>
</gene>
<sequence>IAQLTGKRHGHVMDACRTMFEALGLTSTDFSVDVPYPIGNGAIATREVFELDKELTMTLVSGYNIRLRHAIVQRWLHLEAENVAQKVEIKNLRQQLRDNFTPMIEARKEQLAEEGNGFQPYHGGNEADLLNRLVFGCSAKKLKEFRGVDNVRDNATAEEIKALDFLERMNEMLIISGKNFQERKHSLTTMLQKKFPSFASQ</sequence>
<proteinExistence type="predicted"/>
<dbReference type="Pfam" id="PF09669">
    <property type="entry name" value="Phage_pRha"/>
    <property type="match status" value="1"/>
</dbReference>
<dbReference type="InterPro" id="IPR014054">
    <property type="entry name" value="Phage_regulatory_Rha"/>
</dbReference>
<protein>
    <submittedName>
        <fullName evidence="1">Rha family transcriptional regulator</fullName>
    </submittedName>
</protein>